<dbReference type="OMA" id="VEHNSGV"/>
<dbReference type="HOGENOM" id="CLU_098734_0_0_1"/>
<dbReference type="RefSeq" id="XP_461569.2">
    <property type="nucleotide sequence ID" value="XM_461569.1"/>
</dbReference>
<dbReference type="Proteomes" id="UP000000599">
    <property type="component" value="Chromosome G"/>
</dbReference>
<dbReference type="GeneID" id="2904430"/>
<evidence type="ECO:0000313" key="1">
    <source>
        <dbReference type="EMBL" id="CAG90015.2"/>
    </source>
</evidence>
<reference evidence="1 2" key="1">
    <citation type="journal article" date="2004" name="Nature">
        <title>Genome evolution in yeasts.</title>
        <authorList>
            <consortium name="Genolevures"/>
            <person name="Dujon B."/>
            <person name="Sherman D."/>
            <person name="Fischer G."/>
            <person name="Durrens P."/>
            <person name="Casaregola S."/>
            <person name="Lafontaine I."/>
            <person name="de Montigny J."/>
            <person name="Marck C."/>
            <person name="Neuveglise C."/>
            <person name="Talla E."/>
            <person name="Goffard N."/>
            <person name="Frangeul L."/>
            <person name="Aigle M."/>
            <person name="Anthouard V."/>
            <person name="Babour A."/>
            <person name="Barbe V."/>
            <person name="Barnay S."/>
            <person name="Blanchin S."/>
            <person name="Beckerich J.M."/>
            <person name="Beyne E."/>
            <person name="Bleykasten C."/>
            <person name="Boisrame A."/>
            <person name="Boyer J."/>
            <person name="Cattolico L."/>
            <person name="Confanioleri F."/>
            <person name="de Daruvar A."/>
            <person name="Despons L."/>
            <person name="Fabre E."/>
            <person name="Fairhead C."/>
            <person name="Ferry-Dumazet H."/>
            <person name="Groppi A."/>
            <person name="Hantraye F."/>
            <person name="Hennequin C."/>
            <person name="Jauniaux N."/>
            <person name="Joyet P."/>
            <person name="Kachouri R."/>
            <person name="Kerrest A."/>
            <person name="Koszul R."/>
            <person name="Lemaire M."/>
            <person name="Lesur I."/>
            <person name="Ma L."/>
            <person name="Muller H."/>
            <person name="Nicaud J.M."/>
            <person name="Nikolski M."/>
            <person name="Oztas S."/>
            <person name="Ozier-Kalogeropoulos O."/>
            <person name="Pellenz S."/>
            <person name="Potier S."/>
            <person name="Richard G.F."/>
            <person name="Straub M.L."/>
            <person name="Suleau A."/>
            <person name="Swennene D."/>
            <person name="Tekaia F."/>
            <person name="Wesolowski-Louvel M."/>
            <person name="Westhof E."/>
            <person name="Wirth B."/>
            <person name="Zeniou-Meyer M."/>
            <person name="Zivanovic I."/>
            <person name="Bolotin-Fukuhara M."/>
            <person name="Thierry A."/>
            <person name="Bouchier C."/>
            <person name="Caudron B."/>
            <person name="Scarpelli C."/>
            <person name="Gaillardin C."/>
            <person name="Weissenbach J."/>
            <person name="Wincker P."/>
            <person name="Souciet J.L."/>
        </authorList>
    </citation>
    <scope>NUCLEOTIDE SEQUENCE [LARGE SCALE GENOMIC DNA]</scope>
    <source>
        <strain evidence="2">ATCC 36239 / CBS 767 / BCRC 21394 / JCM 1990 / NBRC 0083 / IGC 2968</strain>
    </source>
</reference>
<organism evidence="1 2">
    <name type="scientific">Debaryomyces hansenii (strain ATCC 36239 / CBS 767 / BCRC 21394 / JCM 1990 / NBRC 0083 / IGC 2968)</name>
    <name type="common">Yeast</name>
    <name type="synonym">Torulaspora hansenii</name>
    <dbReference type="NCBI Taxonomy" id="284592"/>
    <lineage>
        <taxon>Eukaryota</taxon>
        <taxon>Fungi</taxon>
        <taxon>Dikarya</taxon>
        <taxon>Ascomycota</taxon>
        <taxon>Saccharomycotina</taxon>
        <taxon>Pichiomycetes</taxon>
        <taxon>Debaryomycetaceae</taxon>
        <taxon>Debaryomyces</taxon>
    </lineage>
</organism>
<keyword evidence="2" id="KW-1185">Reference proteome</keyword>
<dbReference type="OrthoDB" id="4078936at2759"/>
<dbReference type="AlphaFoldDB" id="Q6BJQ2"/>
<evidence type="ECO:0000313" key="2">
    <source>
        <dbReference type="Proteomes" id="UP000000599"/>
    </source>
</evidence>
<dbReference type="KEGG" id="dha:DEHA2G00814g"/>
<dbReference type="eggNOG" id="ENOG502SAH4">
    <property type="taxonomic scope" value="Eukaryota"/>
</dbReference>
<protein>
    <submittedName>
        <fullName evidence="1">DEHA2G00814p</fullName>
    </submittedName>
</protein>
<sequence>MLKFGISNRTVRPITLMRYLHAGSVHNKSHNTSYRSSDSTVNSDEIMSENDPWSPTLFNDIVHIRKPNSFRNTPLPSNYRLSYSALYEAPGAKYVAMLKRLSLSFAVLGCYGAKLFYESVQFDDIYAIATLISCTAPAYFVQIKTRDYVTRIFRLYDKEKPQTLENLLADEKLVMEKLNMTGGKTYNELLTITDNKSLKLVHPPRFPLLSPYASWEEVEKESDVKRKYYVVDDIGGLKMDRLWGIVEHNSKVDNGRYIEPEVSADK</sequence>
<dbReference type="EMBL" id="CR382139">
    <property type="protein sequence ID" value="CAG90015.2"/>
    <property type="molecule type" value="Genomic_DNA"/>
</dbReference>
<name>Q6BJQ2_DEBHA</name>
<accession>Q6BJQ2</accession>
<dbReference type="InParanoid" id="Q6BJQ2"/>
<dbReference type="VEuPathDB" id="FungiDB:DEHA2G00814g"/>
<proteinExistence type="predicted"/>
<gene>
    <name evidence="1" type="ordered locus">DEHA2G00814g</name>
</gene>